<keyword evidence="4" id="KW-1185">Reference proteome</keyword>
<feature type="transmembrane region" description="Helical" evidence="1">
    <location>
        <begin position="163"/>
        <end position="180"/>
    </location>
</feature>
<dbReference type="InterPro" id="IPR002823">
    <property type="entry name" value="DUF112_TM"/>
</dbReference>
<name>A0A1I5TZP3_9EURY</name>
<feature type="transmembrane region" description="Helical" evidence="1">
    <location>
        <begin position="135"/>
        <end position="157"/>
    </location>
</feature>
<feature type="domain" description="DUF112" evidence="2">
    <location>
        <begin position="41"/>
        <end position="422"/>
    </location>
</feature>
<feature type="transmembrane region" description="Helical" evidence="1">
    <location>
        <begin position="187"/>
        <end position="208"/>
    </location>
</feature>
<dbReference type="Proteomes" id="UP000183769">
    <property type="component" value="Unassembled WGS sequence"/>
</dbReference>
<evidence type="ECO:0000313" key="3">
    <source>
        <dbReference type="EMBL" id="SFP88540.1"/>
    </source>
</evidence>
<evidence type="ECO:0000259" key="2">
    <source>
        <dbReference type="Pfam" id="PF01970"/>
    </source>
</evidence>
<dbReference type="OrthoDB" id="53365at2157"/>
<dbReference type="PANTHER" id="PTHR42204">
    <property type="entry name" value="INTEGRAL MEMBRANE PROTEIN"/>
    <property type="match status" value="1"/>
</dbReference>
<gene>
    <name evidence="3" type="ORF">SAMN05216277_11137</name>
</gene>
<dbReference type="EMBL" id="FOXI01000011">
    <property type="protein sequence ID" value="SFP88540.1"/>
    <property type="molecule type" value="Genomic_DNA"/>
</dbReference>
<dbReference type="AlphaFoldDB" id="A0A1I5TZP3"/>
<dbReference type="PANTHER" id="PTHR42204:SF1">
    <property type="entry name" value="INTEGRAL MEMBRANE PROTEIN"/>
    <property type="match status" value="1"/>
</dbReference>
<feature type="transmembrane region" description="Helical" evidence="1">
    <location>
        <begin position="298"/>
        <end position="322"/>
    </location>
</feature>
<feature type="transmembrane region" description="Helical" evidence="1">
    <location>
        <begin position="35"/>
        <end position="56"/>
    </location>
</feature>
<protein>
    <submittedName>
        <fullName evidence="3">Putative membrane protein</fullName>
    </submittedName>
</protein>
<proteinExistence type="predicted"/>
<organism evidence="3 4">
    <name type="scientific">Halolamina pelagica</name>
    <dbReference type="NCBI Taxonomy" id="699431"/>
    <lineage>
        <taxon>Archaea</taxon>
        <taxon>Methanobacteriati</taxon>
        <taxon>Methanobacteriota</taxon>
        <taxon>Stenosarchaea group</taxon>
        <taxon>Halobacteria</taxon>
        <taxon>Halobacteriales</taxon>
        <taxon>Haloferacaceae</taxon>
    </lineage>
</organism>
<dbReference type="Pfam" id="PF01970">
    <property type="entry name" value="TctA"/>
    <property type="match status" value="1"/>
</dbReference>
<evidence type="ECO:0000256" key="1">
    <source>
        <dbReference type="SAM" id="Phobius"/>
    </source>
</evidence>
<accession>A0A1I5TZP3</accession>
<keyword evidence="1" id="KW-0812">Transmembrane</keyword>
<sequence>MWLGPGVTVDTPTPGATAIGSVAGVPLGPRAEPELLLPVVVATVAGCLLGTCSGLVPGLHANNFALLLAGAAPHVPVDPLALGAAMLAAGVVHTFLDIVPSLALGVPDGAMAAAALPGHRLVLRGRGREALRLSALGSGSAVAVATLLAFPVTWAMLRLAPLLTAWFPVVAAAVLALMLATEPSHAARLAGLLAFGLATALGAAVLGLSLSGPVAGGVLAPLFGGLFGAPVLLDAVHGGGVPEQDDAQLAIPPVDLGIAAGAGGLSGAAVGYLPGVSAGVAATVSLPAVPARSDLRGFVVATSGANSSTAVFSLFALVALGAPRSGVLVAVDDAGVPLSLSVLLPVVVVAAAVGFVLVGLLGDAAFRVVSRLDQRRLAFAVLGLLVVLAALFTGAAGIAVFALATLVGLIAVRIGARRVYLMGVLLGPLALGL</sequence>
<reference evidence="4" key="1">
    <citation type="submission" date="2016-10" db="EMBL/GenBank/DDBJ databases">
        <authorList>
            <person name="Varghese N."/>
            <person name="Submissions S."/>
        </authorList>
    </citation>
    <scope>NUCLEOTIDE SEQUENCE [LARGE SCALE GENOMIC DNA]</scope>
    <source>
        <strain evidence="4">CGMCC 1.10329</strain>
    </source>
</reference>
<feature type="transmembrane region" description="Helical" evidence="1">
    <location>
        <begin position="102"/>
        <end position="123"/>
    </location>
</feature>
<keyword evidence="1" id="KW-0472">Membrane</keyword>
<feature type="transmembrane region" description="Helical" evidence="1">
    <location>
        <begin position="342"/>
        <end position="366"/>
    </location>
</feature>
<feature type="transmembrane region" description="Helical" evidence="1">
    <location>
        <begin position="378"/>
        <end position="404"/>
    </location>
</feature>
<evidence type="ECO:0000313" key="4">
    <source>
        <dbReference type="Proteomes" id="UP000183769"/>
    </source>
</evidence>
<keyword evidence="1" id="KW-1133">Transmembrane helix</keyword>